<evidence type="ECO:0000313" key="13">
    <source>
        <dbReference type="EMBL" id="CEL99643.1"/>
    </source>
</evidence>
<keyword evidence="14" id="KW-1185">Reference proteome</keyword>
<accession>A0A0G4EPX3</accession>
<dbReference type="SUPFAM" id="SSF51206">
    <property type="entry name" value="cAMP-binding domain-like"/>
    <property type="match status" value="1"/>
</dbReference>
<dbReference type="EMBL" id="CDMY01000285">
    <property type="protein sequence ID" value="CEL99643.1"/>
    <property type="molecule type" value="Genomic_DNA"/>
</dbReference>
<dbReference type="PROSITE" id="PS51846">
    <property type="entry name" value="CNNM"/>
    <property type="match status" value="1"/>
</dbReference>
<evidence type="ECO:0000256" key="4">
    <source>
        <dbReference type="ARBA" id="ARBA00022989"/>
    </source>
</evidence>
<comment type="subcellular location">
    <subcellularLocation>
        <location evidence="1">Membrane</location>
        <topology evidence="1">Multi-pass membrane protein</topology>
    </subcellularLocation>
</comment>
<dbReference type="Gene3D" id="2.60.120.10">
    <property type="entry name" value="Jelly Rolls"/>
    <property type="match status" value="1"/>
</dbReference>
<protein>
    <recommendedName>
        <fullName evidence="15">CNNM transmembrane domain-containing protein</fullName>
    </recommendedName>
</protein>
<dbReference type="PROSITE" id="PS50042">
    <property type="entry name" value="CNMP_BINDING_3"/>
    <property type="match status" value="1"/>
</dbReference>
<feature type="compositionally biased region" description="Pro residues" evidence="8">
    <location>
        <begin position="551"/>
        <end position="564"/>
    </location>
</feature>
<dbReference type="Proteomes" id="UP000041254">
    <property type="component" value="Unassembled WGS sequence"/>
</dbReference>
<feature type="region of interest" description="Disordered" evidence="8">
    <location>
        <begin position="343"/>
        <end position="376"/>
    </location>
</feature>
<dbReference type="SUPFAM" id="SSF54631">
    <property type="entry name" value="CBS-domain pair"/>
    <property type="match status" value="1"/>
</dbReference>
<reference evidence="13 14" key="1">
    <citation type="submission" date="2014-11" db="EMBL/GenBank/DDBJ databases">
        <authorList>
            <person name="Zhu J."/>
            <person name="Qi W."/>
            <person name="Song R."/>
        </authorList>
    </citation>
    <scope>NUCLEOTIDE SEQUENCE [LARGE SCALE GENOMIC DNA]</scope>
</reference>
<dbReference type="Pfam" id="PF25562">
    <property type="entry name" value="CNBH_CNNM2_C"/>
    <property type="match status" value="1"/>
</dbReference>
<dbReference type="InterPro" id="IPR018490">
    <property type="entry name" value="cNMP-bd_dom_sf"/>
</dbReference>
<dbReference type="Gene3D" id="3.10.580.10">
    <property type="entry name" value="CBS-domain"/>
    <property type="match status" value="1"/>
</dbReference>
<feature type="region of interest" description="Disordered" evidence="8">
    <location>
        <begin position="725"/>
        <end position="779"/>
    </location>
</feature>
<dbReference type="Pfam" id="PF00571">
    <property type="entry name" value="CBS"/>
    <property type="match status" value="1"/>
</dbReference>
<feature type="domain" description="CBS" evidence="11">
    <location>
        <begin position="277"/>
        <end position="343"/>
    </location>
</feature>
<evidence type="ECO:0000256" key="8">
    <source>
        <dbReference type="SAM" id="MobiDB-lite"/>
    </source>
</evidence>
<keyword evidence="5 7" id="KW-0472">Membrane</keyword>
<dbReference type="PROSITE" id="PS51371">
    <property type="entry name" value="CBS"/>
    <property type="match status" value="1"/>
</dbReference>
<dbReference type="Pfam" id="PF01595">
    <property type="entry name" value="CNNM"/>
    <property type="match status" value="1"/>
</dbReference>
<keyword evidence="4 7" id="KW-1133">Transmembrane helix</keyword>
<dbReference type="InterPro" id="IPR002550">
    <property type="entry name" value="CNNM"/>
</dbReference>
<dbReference type="PANTHER" id="PTHR12064:SF94">
    <property type="entry name" value="UNEXTENDED PROTEIN"/>
    <property type="match status" value="1"/>
</dbReference>
<dbReference type="CDD" id="cd04590">
    <property type="entry name" value="CBS_pair_CorC_HlyC_assoc"/>
    <property type="match status" value="1"/>
</dbReference>
<evidence type="ECO:0000256" key="7">
    <source>
        <dbReference type="PROSITE-ProRule" id="PRU01193"/>
    </source>
</evidence>
<feature type="transmembrane region" description="Helical" evidence="9">
    <location>
        <begin position="72"/>
        <end position="92"/>
    </location>
</feature>
<evidence type="ECO:0000256" key="2">
    <source>
        <dbReference type="ARBA" id="ARBA00022692"/>
    </source>
</evidence>
<evidence type="ECO:0000256" key="6">
    <source>
        <dbReference type="PROSITE-ProRule" id="PRU00703"/>
    </source>
</evidence>
<keyword evidence="2 7" id="KW-0812">Transmembrane</keyword>
<dbReference type="GO" id="GO:0016020">
    <property type="term" value="C:membrane"/>
    <property type="evidence" value="ECO:0007669"/>
    <property type="project" value="UniProtKB-SubCell"/>
</dbReference>
<dbReference type="CDD" id="cd00038">
    <property type="entry name" value="CAP_ED"/>
    <property type="match status" value="1"/>
</dbReference>
<organism evidence="13 14">
    <name type="scientific">Vitrella brassicaformis (strain CCMP3155)</name>
    <dbReference type="NCBI Taxonomy" id="1169540"/>
    <lineage>
        <taxon>Eukaryota</taxon>
        <taxon>Sar</taxon>
        <taxon>Alveolata</taxon>
        <taxon>Colpodellida</taxon>
        <taxon>Vitrellaceae</taxon>
        <taxon>Vitrella</taxon>
    </lineage>
</organism>
<sequence length="779" mass="84479">MAILNAGVDIFLICVLSCFSALFSGLTLGLMSLDKVQLQILIDVGKQDKADLNAKRQAWYARRILPVRRDGNLLLCTLLLGNVAVNSCLSILMAEQGFILGLVLSTTVIVLFGEIAPQAACSRYGLAVGAYTVWIVWIFVFLMYPIAKPIALLLDWILGEEMGSVLNRKQLKALLAHHEKQAHVITSNEAQILEGALDFSGRSVKEAMTPIDRVFGVDVNDTLNFDLASAILESGFSRIPVFDRTKPCCIVGLLLVKDMAIIDPASEVPIVNVIHLFGREIYAVDSDTSLLNLLTDFKKGKTHLAVVREVVTETDGDPYWVHVGIITLEDIIEEIIQDEIKDEHDAEVEDDKESEGGGGIHKGGSTESLDSTHKGGGQHVALPIDKGLKRRSLSSSSLAAYKFVQQHAAGAPVSGGEMDRYSMMLVGRLKLFDRKRGIQPLSEPEALAVASFLSATQLPFSATAGYIHGHVLDQLVKKLLVIKPPKGTVLYQKGEKSDTAYLILQGKVKVQVGRDAFECVLGPWCTLGMRALKPPQLVTDTTAASSSSVVPQPPPSSPSHPPFDPSGHRSNISDPQISLHTPHTPHPHTDASLSPPMPAAMPDKDRARMRLFGGFRKDQQQQQHGTVPASPPMQRAVTALKASNKVIQVSADKSVELSGWEVTFVPDFTAVTVDDGARLLVIRRSDYLHAFKATLLNTPMGVSLPPSPAHTPVNVASSPTTMTVLPEGQVMAPPPPPQPSNHHSHPEEQVDEPEGDRDVVGEVNIHIPDELHEEDLGLS</sequence>
<dbReference type="InterPro" id="IPR044751">
    <property type="entry name" value="Ion_transp-like_CBS"/>
</dbReference>
<dbReference type="AlphaFoldDB" id="A0A0G4EPX3"/>
<feature type="domain" description="CNNM transmembrane" evidence="12">
    <location>
        <begin position="2"/>
        <end position="189"/>
    </location>
</feature>
<name>A0A0G4EPX3_VITBC</name>
<proteinExistence type="predicted"/>
<feature type="domain" description="Cyclic nucleotide-binding" evidence="10">
    <location>
        <begin position="471"/>
        <end position="532"/>
    </location>
</feature>
<dbReference type="PANTHER" id="PTHR12064">
    <property type="entry name" value="METAL TRANSPORTER CNNM"/>
    <property type="match status" value="1"/>
</dbReference>
<feature type="transmembrane region" description="Helical" evidence="9">
    <location>
        <begin position="98"/>
        <end position="117"/>
    </location>
</feature>
<dbReference type="GO" id="GO:0010960">
    <property type="term" value="P:magnesium ion homeostasis"/>
    <property type="evidence" value="ECO:0007669"/>
    <property type="project" value="InterPro"/>
</dbReference>
<dbReference type="InterPro" id="IPR000644">
    <property type="entry name" value="CBS_dom"/>
</dbReference>
<evidence type="ECO:0000256" key="5">
    <source>
        <dbReference type="ARBA" id="ARBA00023136"/>
    </source>
</evidence>
<feature type="transmembrane region" description="Helical" evidence="9">
    <location>
        <begin position="6"/>
        <end position="31"/>
    </location>
</feature>
<dbReference type="InterPro" id="IPR014710">
    <property type="entry name" value="RmlC-like_jellyroll"/>
</dbReference>
<keyword evidence="3" id="KW-0677">Repeat</keyword>
<dbReference type="InParanoid" id="A0A0G4EPX3"/>
<keyword evidence="6" id="KW-0129">CBS domain</keyword>
<evidence type="ECO:0000259" key="11">
    <source>
        <dbReference type="PROSITE" id="PS51371"/>
    </source>
</evidence>
<evidence type="ECO:0008006" key="15">
    <source>
        <dbReference type="Google" id="ProtNLM"/>
    </source>
</evidence>
<dbReference type="FunFam" id="3.10.580.10:FF:000006">
    <property type="entry name" value="DUF21 and CBS domain protein"/>
    <property type="match status" value="1"/>
</dbReference>
<dbReference type="OrthoDB" id="5353557at2759"/>
<evidence type="ECO:0000259" key="12">
    <source>
        <dbReference type="PROSITE" id="PS51846"/>
    </source>
</evidence>
<feature type="transmembrane region" description="Helical" evidence="9">
    <location>
        <begin position="124"/>
        <end position="144"/>
    </location>
</feature>
<dbReference type="InterPro" id="IPR000595">
    <property type="entry name" value="cNMP-bd_dom"/>
</dbReference>
<evidence type="ECO:0000259" key="10">
    <source>
        <dbReference type="PROSITE" id="PS50042"/>
    </source>
</evidence>
<evidence type="ECO:0000256" key="9">
    <source>
        <dbReference type="SAM" id="Phobius"/>
    </source>
</evidence>
<evidence type="ECO:0000313" key="14">
    <source>
        <dbReference type="Proteomes" id="UP000041254"/>
    </source>
</evidence>
<feature type="compositionally biased region" description="Polar residues" evidence="8">
    <location>
        <begin position="568"/>
        <end position="579"/>
    </location>
</feature>
<dbReference type="InterPro" id="IPR046342">
    <property type="entry name" value="CBS_dom_sf"/>
</dbReference>
<dbReference type="InterPro" id="IPR045095">
    <property type="entry name" value="ACDP"/>
</dbReference>
<dbReference type="VEuPathDB" id="CryptoDB:Vbra_20695"/>
<evidence type="ECO:0000256" key="1">
    <source>
        <dbReference type="ARBA" id="ARBA00004141"/>
    </source>
</evidence>
<feature type="region of interest" description="Disordered" evidence="8">
    <location>
        <begin position="540"/>
        <end position="602"/>
    </location>
</feature>
<dbReference type="PhylomeDB" id="A0A0G4EPX3"/>
<dbReference type="STRING" id="1169540.A0A0G4EPX3"/>
<evidence type="ECO:0000256" key="3">
    <source>
        <dbReference type="ARBA" id="ARBA00022737"/>
    </source>
</evidence>
<gene>
    <name evidence="13" type="ORF">Vbra_20695</name>
</gene>